<feature type="domain" description="Thiolase N-terminal" evidence="5">
    <location>
        <begin position="5"/>
        <end position="227"/>
    </location>
</feature>
<dbReference type="InterPro" id="IPR020617">
    <property type="entry name" value="Thiolase_C"/>
</dbReference>
<keyword evidence="8" id="KW-1185">Reference proteome</keyword>
<dbReference type="SUPFAM" id="SSF53901">
    <property type="entry name" value="Thiolase-like"/>
    <property type="match status" value="2"/>
</dbReference>
<dbReference type="Pfam" id="PF02803">
    <property type="entry name" value="Thiolase_C"/>
    <property type="match status" value="1"/>
</dbReference>
<dbReference type="RefSeq" id="WP_149612167.1">
    <property type="nucleotide sequence ID" value="NZ_VTUX01000007.1"/>
</dbReference>
<dbReference type="CDD" id="cd00751">
    <property type="entry name" value="thiolase"/>
    <property type="match status" value="1"/>
</dbReference>
<dbReference type="Pfam" id="PF00108">
    <property type="entry name" value="Thiolase_N"/>
    <property type="match status" value="1"/>
</dbReference>
<dbReference type="Gene3D" id="3.40.47.10">
    <property type="match status" value="2"/>
</dbReference>
<sequence>MKDVFIYDAIRSARARAKESGGLHDLSPQALLKSLYGSLGQRTGLDPALVGDVVLGCVTQHGEQAGNIAKTSVMYAGWPSTVSGLTVNRFCSSGIDAIAMGALKVAAGQEQAVVAGGVEMMSRVPMLSDQARAFVDPAFAAQCQMLMMGSGADLIATLNDVSREQADAIALHSQQRAAHARAQGYFKSIVPVENPVKGITVTEDECIRADVTMESLAEMPAAFASIGAKGVDALQLAANARLAAIEHVHTAGNSPAMADAAALLLLGDLAMGEQLEVAPRARLVASATAADDPLQVLSGCVLAAQKLMDQQGISAADVDLFEVHEAFAATVVKCQRDLGIGDDKLNVNGGVIALGHPLGATGAIMAGVLLDEMERRDVRRGVVSASGAGGSGSALLIERY</sequence>
<dbReference type="AlphaFoldDB" id="A0A5B0WSV4"/>
<evidence type="ECO:0000313" key="8">
    <source>
        <dbReference type="Proteomes" id="UP000323708"/>
    </source>
</evidence>
<dbReference type="InterPro" id="IPR020613">
    <property type="entry name" value="Thiolase_CS"/>
</dbReference>
<feature type="domain" description="Thiolase C-terminal" evidence="6">
    <location>
        <begin position="279"/>
        <end position="399"/>
    </location>
</feature>
<dbReference type="PROSITE" id="PS00098">
    <property type="entry name" value="THIOLASE_1"/>
    <property type="match status" value="1"/>
</dbReference>
<evidence type="ECO:0000259" key="6">
    <source>
        <dbReference type="Pfam" id="PF02803"/>
    </source>
</evidence>
<dbReference type="InterPro" id="IPR020616">
    <property type="entry name" value="Thiolase_N"/>
</dbReference>
<accession>A0A5B0WSV4</accession>
<dbReference type="EMBL" id="VTUX01000007">
    <property type="protein sequence ID" value="KAA1189557.1"/>
    <property type="molecule type" value="Genomic_DNA"/>
</dbReference>
<gene>
    <name evidence="7" type="ORF">F0M18_14470</name>
</gene>
<comment type="similarity">
    <text evidence="1 4">Belongs to the thiolase-like superfamily. Thiolase family.</text>
</comment>
<dbReference type="InterPro" id="IPR002155">
    <property type="entry name" value="Thiolase"/>
</dbReference>
<dbReference type="InterPro" id="IPR020615">
    <property type="entry name" value="Thiolase_acyl_enz_int_AS"/>
</dbReference>
<dbReference type="GO" id="GO:0003988">
    <property type="term" value="F:acetyl-CoA C-acyltransferase activity"/>
    <property type="evidence" value="ECO:0007669"/>
    <property type="project" value="UniProtKB-EC"/>
</dbReference>
<keyword evidence="3 4" id="KW-0012">Acyltransferase</keyword>
<name>A0A5B0WSV4_9GAMM</name>
<dbReference type="NCBIfam" id="TIGR01930">
    <property type="entry name" value="AcCoA-C-Actrans"/>
    <property type="match status" value="1"/>
</dbReference>
<dbReference type="PANTHER" id="PTHR43365:SF1">
    <property type="entry name" value="ACETYL-COA C-ACYLTRANSFERASE"/>
    <property type="match status" value="1"/>
</dbReference>
<evidence type="ECO:0000313" key="7">
    <source>
        <dbReference type="EMBL" id="KAA1189557.1"/>
    </source>
</evidence>
<evidence type="ECO:0000259" key="5">
    <source>
        <dbReference type="Pfam" id="PF00108"/>
    </source>
</evidence>
<dbReference type="InterPro" id="IPR016039">
    <property type="entry name" value="Thiolase-like"/>
</dbReference>
<proteinExistence type="inferred from homology"/>
<evidence type="ECO:0000256" key="2">
    <source>
        <dbReference type="ARBA" id="ARBA00022679"/>
    </source>
</evidence>
<evidence type="ECO:0000256" key="3">
    <source>
        <dbReference type="ARBA" id="ARBA00023315"/>
    </source>
</evidence>
<comment type="caution">
    <text evidence="7">The sequence shown here is derived from an EMBL/GenBank/DDBJ whole genome shotgun (WGS) entry which is preliminary data.</text>
</comment>
<evidence type="ECO:0000256" key="1">
    <source>
        <dbReference type="ARBA" id="ARBA00010982"/>
    </source>
</evidence>
<dbReference type="EC" id="2.3.1.16" evidence="7"/>
<keyword evidence="2 4" id="KW-0808">Transferase</keyword>
<dbReference type="Proteomes" id="UP000323708">
    <property type="component" value="Unassembled WGS sequence"/>
</dbReference>
<reference evidence="7 8" key="1">
    <citation type="submission" date="2019-09" db="EMBL/GenBank/DDBJ databases">
        <authorList>
            <person name="Chen X.-Y."/>
        </authorList>
    </citation>
    <scope>NUCLEOTIDE SEQUENCE [LARGE SCALE GENOMIC DNA]</scope>
    <source>
        <strain evidence="7 8">NY5</strain>
    </source>
</reference>
<evidence type="ECO:0000256" key="4">
    <source>
        <dbReference type="RuleBase" id="RU003557"/>
    </source>
</evidence>
<protein>
    <submittedName>
        <fullName evidence="7">Acetyl-CoA C-acyltransferase</fullName>
        <ecNumber evidence="7">2.3.1.16</ecNumber>
    </submittedName>
</protein>
<dbReference type="PANTHER" id="PTHR43365">
    <property type="entry name" value="BLR7806 PROTEIN"/>
    <property type="match status" value="1"/>
</dbReference>
<dbReference type="PROSITE" id="PS00737">
    <property type="entry name" value="THIOLASE_2"/>
    <property type="match status" value="1"/>
</dbReference>
<dbReference type="PIRSF" id="PIRSF000429">
    <property type="entry name" value="Ac-CoA_Ac_transf"/>
    <property type="match status" value="1"/>
</dbReference>
<organism evidence="7 8">
    <name type="scientific">Pseudohalioglobus sediminis</name>
    <dbReference type="NCBI Taxonomy" id="2606449"/>
    <lineage>
        <taxon>Bacteria</taxon>
        <taxon>Pseudomonadati</taxon>
        <taxon>Pseudomonadota</taxon>
        <taxon>Gammaproteobacteria</taxon>
        <taxon>Cellvibrionales</taxon>
        <taxon>Halieaceae</taxon>
        <taxon>Pseudohalioglobus</taxon>
    </lineage>
</organism>